<evidence type="ECO:0008006" key="4">
    <source>
        <dbReference type="Google" id="ProtNLM"/>
    </source>
</evidence>
<dbReference type="AlphaFoldDB" id="A0A8T9BZD9"/>
<reference evidence="2 3" key="1">
    <citation type="submission" date="2018-05" db="EMBL/GenBank/DDBJ databases">
        <title>Genome sequencing and assembly of the regulated plant pathogen Lachnellula willkommii and related sister species for the development of diagnostic species identification markers.</title>
        <authorList>
            <person name="Giroux E."/>
            <person name="Bilodeau G."/>
        </authorList>
    </citation>
    <scope>NUCLEOTIDE SEQUENCE [LARGE SCALE GENOMIC DNA]</scope>
    <source>
        <strain evidence="2 3">CBS 268.59</strain>
    </source>
</reference>
<accession>A0A8T9BZD9</accession>
<name>A0A8T9BZD9_9HELO</name>
<evidence type="ECO:0000256" key="1">
    <source>
        <dbReference type="SAM" id="MobiDB-lite"/>
    </source>
</evidence>
<protein>
    <recommendedName>
        <fullName evidence="4">DUF4185 domain-containing protein</fullName>
    </recommendedName>
</protein>
<sequence>MRKAFAKLTDKVNANDSSKPSPGTSSTSNKAPPPSTRKAVYPQPPTNGPGQLPPKVAKTTHHGKMRFFHPNGHEHIVSRDVGNSGVLDGKVVWGWGDTLMGAGGRGSKANICATDSTSIGNLNDPMSATDTALWDNNKFVANFIPCLPAEEKDGGLIKYAFGGSNVIEYPLNSGKGLLFFLKIHRPDGKNNIKGAGVAHVHMDGDVPKCTREMETLWSQQEACYGDVGIAYDSRDGFVYAFGKGPQEADEQLIRRTYLCRAPIERAFSVDAYSYWDEGSKTWGPQRRTTHGQFGTAKLTYEQAIFGYLAMDRSAPFWSSYFNRWCFLYGNSWGFSDVYVMTAERLEGPWDTHGGMVVCSTLPEGGEAVQGEFRYAVNGHPEFDESGRTVLVTWTRLNEIYGTTVEWA</sequence>
<feature type="region of interest" description="Disordered" evidence="1">
    <location>
        <begin position="1"/>
        <end position="57"/>
    </location>
</feature>
<keyword evidence="3" id="KW-1185">Reference proteome</keyword>
<comment type="caution">
    <text evidence="2">The sequence shown here is derived from an EMBL/GenBank/DDBJ whole genome shotgun (WGS) entry which is preliminary data.</text>
</comment>
<feature type="compositionally biased region" description="Low complexity" evidence="1">
    <location>
        <begin position="17"/>
        <end position="28"/>
    </location>
</feature>
<organism evidence="2 3">
    <name type="scientific">Lachnellula suecica</name>
    <dbReference type="NCBI Taxonomy" id="602035"/>
    <lineage>
        <taxon>Eukaryota</taxon>
        <taxon>Fungi</taxon>
        <taxon>Dikarya</taxon>
        <taxon>Ascomycota</taxon>
        <taxon>Pezizomycotina</taxon>
        <taxon>Leotiomycetes</taxon>
        <taxon>Helotiales</taxon>
        <taxon>Lachnaceae</taxon>
        <taxon>Lachnellula</taxon>
    </lineage>
</organism>
<evidence type="ECO:0000313" key="2">
    <source>
        <dbReference type="EMBL" id="TVY73258.1"/>
    </source>
</evidence>
<dbReference type="OrthoDB" id="2583188at2759"/>
<dbReference type="EMBL" id="QGMK01001136">
    <property type="protein sequence ID" value="TVY73258.1"/>
    <property type="molecule type" value="Genomic_DNA"/>
</dbReference>
<dbReference type="Proteomes" id="UP000469558">
    <property type="component" value="Unassembled WGS sequence"/>
</dbReference>
<evidence type="ECO:0000313" key="3">
    <source>
        <dbReference type="Proteomes" id="UP000469558"/>
    </source>
</evidence>
<proteinExistence type="predicted"/>
<gene>
    <name evidence="2" type="ORF">LSUE1_G007835</name>
</gene>